<dbReference type="Gene3D" id="3.20.20.10">
    <property type="entry name" value="Alanine racemase"/>
    <property type="match status" value="1"/>
</dbReference>
<feature type="modified residue" description="N6-(pyridoxal phosphate)lysine" evidence="8">
    <location>
        <position position="47"/>
    </location>
</feature>
<dbReference type="FunFam" id="2.40.37.10:FF:000004">
    <property type="entry name" value="Ornithine decarboxylase"/>
    <property type="match status" value="1"/>
</dbReference>
<comment type="catalytic activity">
    <reaction evidence="7">
        <text>L-ornithine + H(+) = putrescine + CO2</text>
        <dbReference type="Rhea" id="RHEA:22964"/>
        <dbReference type="ChEBI" id="CHEBI:15378"/>
        <dbReference type="ChEBI" id="CHEBI:16526"/>
        <dbReference type="ChEBI" id="CHEBI:46911"/>
        <dbReference type="ChEBI" id="CHEBI:326268"/>
        <dbReference type="EC" id="4.1.1.17"/>
    </reaction>
</comment>
<dbReference type="CDD" id="cd00622">
    <property type="entry name" value="PLPDE_III_ODC"/>
    <property type="match status" value="1"/>
</dbReference>
<comment type="similarity">
    <text evidence="2">Belongs to the Orn/Lys/Arg decarboxylase class-II family.</text>
</comment>
<dbReference type="STRING" id="272627.CCC_02696"/>
<protein>
    <recommendedName>
        <fullName evidence="6">ornithine decarboxylase</fullName>
        <ecNumber evidence="6">4.1.1.17</ecNumber>
    </recommendedName>
</protein>
<dbReference type="GO" id="GO:0005737">
    <property type="term" value="C:cytoplasm"/>
    <property type="evidence" value="ECO:0007669"/>
    <property type="project" value="TreeGrafter"/>
</dbReference>
<dbReference type="InterPro" id="IPR000183">
    <property type="entry name" value="Orn/DAP/Arg_de-COase"/>
</dbReference>
<dbReference type="PANTHER" id="PTHR11482:SF6">
    <property type="entry name" value="ORNITHINE DECARBOXYLASE 1-RELATED"/>
    <property type="match status" value="1"/>
</dbReference>
<dbReference type="PANTHER" id="PTHR11482">
    <property type="entry name" value="ARGININE/DIAMINOPIMELATE/ORNITHINE DECARBOXYLASE"/>
    <property type="match status" value="1"/>
</dbReference>
<evidence type="ECO:0000256" key="1">
    <source>
        <dbReference type="ARBA" id="ARBA00001933"/>
    </source>
</evidence>
<dbReference type="AlphaFoldDB" id="A0A0C2UEH6"/>
<dbReference type="RefSeq" id="WP_009867935.1">
    <property type="nucleotide sequence ID" value="NZ_JXSL01000020.1"/>
</dbReference>
<evidence type="ECO:0000256" key="2">
    <source>
        <dbReference type="ARBA" id="ARBA00008872"/>
    </source>
</evidence>
<reference evidence="10 11" key="1">
    <citation type="submission" date="2015-01" db="EMBL/GenBank/DDBJ databases">
        <title>Genome Sequence of Magnetospirillum magnetotacticum Strain MS-1.</title>
        <authorList>
            <person name="Marinov G.K."/>
            <person name="Smalley M.D."/>
            <person name="DeSalvo G."/>
        </authorList>
    </citation>
    <scope>NUCLEOTIDE SEQUENCE [LARGE SCALE GENOMIC DNA]</scope>
    <source>
        <strain evidence="10 11">MS-1</strain>
    </source>
</reference>
<feature type="active site" description="Proton donor" evidence="8">
    <location>
        <position position="324"/>
    </location>
</feature>
<dbReference type="InterPro" id="IPR002433">
    <property type="entry name" value="Orn_de-COase"/>
</dbReference>
<evidence type="ECO:0000256" key="3">
    <source>
        <dbReference type="ARBA" id="ARBA00022898"/>
    </source>
</evidence>
<keyword evidence="3 8" id="KW-0663">Pyridoxal phosphate</keyword>
<dbReference type="Pfam" id="PF02784">
    <property type="entry name" value="Orn_Arg_deC_N"/>
    <property type="match status" value="1"/>
</dbReference>
<dbReference type="FunFam" id="3.20.20.10:FF:000008">
    <property type="entry name" value="Ornithine decarboxylase"/>
    <property type="match status" value="1"/>
</dbReference>
<proteinExistence type="inferred from homology"/>
<dbReference type="EMBL" id="JXSL01000020">
    <property type="protein sequence ID" value="KIL99907.1"/>
    <property type="molecule type" value="Genomic_DNA"/>
</dbReference>
<dbReference type="PRINTS" id="PR01179">
    <property type="entry name" value="ODADCRBXLASE"/>
</dbReference>
<gene>
    <name evidence="10" type="ORF">CCC_02696</name>
</gene>
<evidence type="ECO:0000259" key="9">
    <source>
        <dbReference type="Pfam" id="PF02784"/>
    </source>
</evidence>
<dbReference type="GO" id="GO:0033387">
    <property type="term" value="P:putrescine biosynthetic process from arginine, via ornithine"/>
    <property type="evidence" value="ECO:0007669"/>
    <property type="project" value="TreeGrafter"/>
</dbReference>
<dbReference type="OrthoDB" id="9802241at2"/>
<dbReference type="SUPFAM" id="SSF50621">
    <property type="entry name" value="Alanine racemase C-terminal domain-like"/>
    <property type="match status" value="1"/>
</dbReference>
<evidence type="ECO:0000313" key="10">
    <source>
        <dbReference type="EMBL" id="KIL99907.1"/>
    </source>
</evidence>
<evidence type="ECO:0000256" key="8">
    <source>
        <dbReference type="PIRSR" id="PIRSR600183-50"/>
    </source>
</evidence>
<comment type="pathway">
    <text evidence="5">Amine and polyamine biosynthesis; putrescine biosynthesis via L-ornithine pathway; putrescine from L-ornithine: step 1/1.</text>
</comment>
<evidence type="ECO:0000256" key="6">
    <source>
        <dbReference type="ARBA" id="ARBA00034138"/>
    </source>
</evidence>
<dbReference type="EC" id="4.1.1.17" evidence="6"/>
<feature type="domain" description="Orn/DAP/Arg decarboxylase 2 N-terminal" evidence="9">
    <location>
        <begin position="26"/>
        <end position="258"/>
    </location>
</feature>
<evidence type="ECO:0000256" key="5">
    <source>
        <dbReference type="ARBA" id="ARBA00034115"/>
    </source>
</evidence>
<dbReference type="PRINTS" id="PR01182">
    <property type="entry name" value="ORNDCRBXLASE"/>
</dbReference>
<comment type="cofactor">
    <cofactor evidence="1 8">
        <name>pyridoxal 5'-phosphate</name>
        <dbReference type="ChEBI" id="CHEBI:597326"/>
    </cofactor>
</comment>
<organism evidence="10 11">
    <name type="scientific">Paramagnetospirillum magnetotacticum MS-1</name>
    <dbReference type="NCBI Taxonomy" id="272627"/>
    <lineage>
        <taxon>Bacteria</taxon>
        <taxon>Pseudomonadati</taxon>
        <taxon>Pseudomonadota</taxon>
        <taxon>Alphaproteobacteria</taxon>
        <taxon>Rhodospirillales</taxon>
        <taxon>Magnetospirillaceae</taxon>
        <taxon>Paramagnetospirillum</taxon>
    </lineage>
</organism>
<dbReference type="GO" id="GO:0004586">
    <property type="term" value="F:ornithine decarboxylase activity"/>
    <property type="evidence" value="ECO:0007669"/>
    <property type="project" value="UniProtKB-EC"/>
</dbReference>
<keyword evidence="4" id="KW-0456">Lyase</keyword>
<accession>A0A0C2UEH6</accession>
<evidence type="ECO:0000256" key="4">
    <source>
        <dbReference type="ARBA" id="ARBA00023239"/>
    </source>
</evidence>
<name>A0A0C2UEH6_PARME</name>
<dbReference type="SUPFAM" id="SSF51419">
    <property type="entry name" value="PLP-binding barrel"/>
    <property type="match status" value="1"/>
</dbReference>
<dbReference type="InterPro" id="IPR009006">
    <property type="entry name" value="Ala_racemase/Decarboxylase_C"/>
</dbReference>
<sequence>MTAKIARFLEEVRPQTPCVVVDLDVVRDNYHSLRRWLPLAEVYYAVKANPAPEIVRMLTEEGSRFDVASRGEIDLCLSNGTPAERISFGNTIKKQSDIAYAYAKGVRLYAFDSEAELEKLALAAPGSRVFCRILMTCDGAEWPLSRKFGCEIDMAKDLLVKARDLGLDPYGVSFHVGSQQTDLKQWDIAVGKAAMLFSALDAAGIDLRMVNLGGGFPARYRKEVDGIERYAEAVMDAMTKHFGNNIPAMIIEPGRSLVGDAGILETEVVLISRKGYEDDTRWVYLDVGKFGGLAETMDEAIKYRIVTGRDGEDTAPVILAGPTCDSADILYEKAGYEMPVSLKVGDKVRILSTGAYTTSYSAVNFNGFEPLKAYFI</sequence>
<dbReference type="InterPro" id="IPR029066">
    <property type="entry name" value="PLP-binding_barrel"/>
</dbReference>
<dbReference type="Gene3D" id="2.40.37.10">
    <property type="entry name" value="Lyase, Ornithine Decarboxylase, Chain A, domain 1"/>
    <property type="match status" value="1"/>
</dbReference>
<comment type="caution">
    <text evidence="10">The sequence shown here is derived from an EMBL/GenBank/DDBJ whole genome shotgun (WGS) entry which is preliminary data.</text>
</comment>
<keyword evidence="11" id="KW-1185">Reference proteome</keyword>
<dbReference type="PROSITE" id="PS00878">
    <property type="entry name" value="ODR_DC_2_1"/>
    <property type="match status" value="1"/>
</dbReference>
<dbReference type="InterPro" id="IPR022653">
    <property type="entry name" value="De-COase2_pyr-phos_BS"/>
</dbReference>
<evidence type="ECO:0000256" key="7">
    <source>
        <dbReference type="ARBA" id="ARBA00049127"/>
    </source>
</evidence>
<dbReference type="Proteomes" id="UP000031971">
    <property type="component" value="Unassembled WGS sequence"/>
</dbReference>
<dbReference type="InterPro" id="IPR022644">
    <property type="entry name" value="De-COase2_N"/>
</dbReference>
<evidence type="ECO:0000313" key="11">
    <source>
        <dbReference type="Proteomes" id="UP000031971"/>
    </source>
</evidence>